<evidence type="ECO:0000313" key="4">
    <source>
        <dbReference type="Proteomes" id="UP000789342"/>
    </source>
</evidence>
<dbReference type="InterPro" id="IPR003812">
    <property type="entry name" value="Fido"/>
</dbReference>
<sequence>PVYDDRDPQYFILNTSRLQQIILLSVNNEDELLWKGFMDLHRERYLIECIAVEGNIDLDVIKQLLKKSWFSRVCRIVFLEIIFRPISRLISYTFGNNIHRIIFDPSHSSYLAKKVQNLRDAINEIFPSIFFPDLPVDRFTPLFAKQLHQQVGKGLIENAGQYRTRYVMASQDNFVYLAPNMIENKMEVLFRQCRENFRREDLGLEEAVKFGSCFLAHFLYIHPFMNGNGRVARLLLSYLLSGFTVVPLSLYSGTKTRDVYLQCLREVQWFHEPPFKPSALASFILEIIYVTSINICA</sequence>
<feature type="non-terminal residue" evidence="3">
    <location>
        <position position="1"/>
    </location>
</feature>
<dbReference type="OrthoDB" id="439046at2759"/>
<dbReference type="Pfam" id="PF02661">
    <property type="entry name" value="Fic"/>
    <property type="match status" value="1"/>
</dbReference>
<comment type="caution">
    <text evidence="3">The sequence shown here is derived from an EMBL/GenBank/DDBJ whole genome shotgun (WGS) entry which is preliminary data.</text>
</comment>
<dbReference type="Proteomes" id="UP000789342">
    <property type="component" value="Unassembled WGS sequence"/>
</dbReference>
<keyword evidence="4" id="KW-1185">Reference proteome</keyword>
<dbReference type="PROSITE" id="PS51459">
    <property type="entry name" value="FIDO"/>
    <property type="match status" value="1"/>
</dbReference>
<feature type="domain" description="Fido" evidence="2">
    <location>
        <begin position="139"/>
        <end position="286"/>
    </location>
</feature>
<accession>A0A9N9JDM9</accession>
<gene>
    <name evidence="3" type="ORF">AMORRO_LOCUS16889</name>
</gene>
<dbReference type="PANTHER" id="PTHR13504">
    <property type="entry name" value="FIDO DOMAIN-CONTAINING PROTEIN DDB_G0283145"/>
    <property type="match status" value="1"/>
</dbReference>
<dbReference type="PANTHER" id="PTHR13504:SF38">
    <property type="entry name" value="FIDO DOMAIN-CONTAINING PROTEIN"/>
    <property type="match status" value="1"/>
</dbReference>
<feature type="active site" evidence="1">
    <location>
        <position position="222"/>
    </location>
</feature>
<reference evidence="3" key="1">
    <citation type="submission" date="2021-06" db="EMBL/GenBank/DDBJ databases">
        <authorList>
            <person name="Kallberg Y."/>
            <person name="Tangrot J."/>
            <person name="Rosling A."/>
        </authorList>
    </citation>
    <scope>NUCLEOTIDE SEQUENCE</scope>
    <source>
        <strain evidence="3">CL551</strain>
    </source>
</reference>
<evidence type="ECO:0000313" key="3">
    <source>
        <dbReference type="EMBL" id="CAG8775639.1"/>
    </source>
</evidence>
<dbReference type="Gene3D" id="1.10.3290.10">
    <property type="entry name" value="Fido-like domain"/>
    <property type="match status" value="1"/>
</dbReference>
<name>A0A9N9JDM9_9GLOM</name>
<dbReference type="EMBL" id="CAJVPV010049171">
    <property type="protein sequence ID" value="CAG8775639.1"/>
    <property type="molecule type" value="Genomic_DNA"/>
</dbReference>
<dbReference type="InterPro" id="IPR040198">
    <property type="entry name" value="Fido_containing"/>
</dbReference>
<dbReference type="AlphaFoldDB" id="A0A9N9JDM9"/>
<protein>
    <submittedName>
        <fullName evidence="3">18902_t:CDS:1</fullName>
    </submittedName>
</protein>
<dbReference type="InterPro" id="IPR036597">
    <property type="entry name" value="Fido-like_dom_sf"/>
</dbReference>
<organism evidence="3 4">
    <name type="scientific">Acaulospora morrowiae</name>
    <dbReference type="NCBI Taxonomy" id="94023"/>
    <lineage>
        <taxon>Eukaryota</taxon>
        <taxon>Fungi</taxon>
        <taxon>Fungi incertae sedis</taxon>
        <taxon>Mucoromycota</taxon>
        <taxon>Glomeromycotina</taxon>
        <taxon>Glomeromycetes</taxon>
        <taxon>Diversisporales</taxon>
        <taxon>Acaulosporaceae</taxon>
        <taxon>Acaulospora</taxon>
    </lineage>
</organism>
<evidence type="ECO:0000259" key="2">
    <source>
        <dbReference type="PROSITE" id="PS51459"/>
    </source>
</evidence>
<proteinExistence type="predicted"/>
<evidence type="ECO:0000256" key="1">
    <source>
        <dbReference type="PIRSR" id="PIRSR640198-1"/>
    </source>
</evidence>
<dbReference type="SUPFAM" id="SSF140931">
    <property type="entry name" value="Fic-like"/>
    <property type="match status" value="1"/>
</dbReference>
<feature type="non-terminal residue" evidence="3">
    <location>
        <position position="297"/>
    </location>
</feature>